<reference evidence="1 2" key="1">
    <citation type="submission" date="2019-07" db="EMBL/GenBank/DDBJ databases">
        <title>Whole genome shotgun sequence of Chryseobacterium hagamense NBRC 105253.</title>
        <authorList>
            <person name="Hosoyama A."/>
            <person name="Uohara A."/>
            <person name="Ohji S."/>
            <person name="Ichikawa N."/>
        </authorList>
    </citation>
    <scope>NUCLEOTIDE SEQUENCE [LARGE SCALE GENOMIC DNA]</scope>
    <source>
        <strain evidence="1 2">NBRC 105253</strain>
    </source>
</reference>
<accession>A0A511YLS9</accession>
<dbReference type="Proteomes" id="UP000321863">
    <property type="component" value="Unassembled WGS sequence"/>
</dbReference>
<protein>
    <submittedName>
        <fullName evidence="1">Uncharacterized protein</fullName>
    </submittedName>
</protein>
<dbReference type="EMBL" id="BJYJ01000008">
    <property type="protein sequence ID" value="GEN76152.1"/>
    <property type="molecule type" value="Genomic_DNA"/>
</dbReference>
<sequence length="353" mass="41021">MKNKKIFMGKIFVFICALINCQDIKVNDKLKEKNCFPMIWNQRVSKRSWIYLNQGETKIYRKNSDISDGDYLKMPKNNWDAIYTDAQTNQKFSTVNKTNASFKLVTLGYKAEDQKKTVGFDFMVLNKDKKNKPYVFRIINNSQKENPETSGALREVGFVFDNWPQYWPGEKKWTGGQHSFSDNYEVDKLNNLIVKFQFKLVYFNAPLNKKLIQKKWLGSYATCDLRFNEYDENGNVLNRYLIGVVFSNPFNADYNDNKDDAIFYGLGRAPSGEQQVLLLHGSKSGIKEINTISTKNVFETVDLDFKPLINRYLYLKKANVKNRYIITGLDIYSATRAADFTFEIQDIQVTGCK</sequence>
<gene>
    <name evidence="1" type="ORF">CHA01nite_18920</name>
</gene>
<dbReference type="RefSeq" id="WP_146941082.1">
    <property type="nucleotide sequence ID" value="NZ_BJYJ01000008.1"/>
</dbReference>
<organism evidence="1 2">
    <name type="scientific">Chryseobacterium hagamense</name>
    <dbReference type="NCBI Taxonomy" id="395935"/>
    <lineage>
        <taxon>Bacteria</taxon>
        <taxon>Pseudomonadati</taxon>
        <taxon>Bacteroidota</taxon>
        <taxon>Flavobacteriia</taxon>
        <taxon>Flavobacteriales</taxon>
        <taxon>Weeksellaceae</taxon>
        <taxon>Chryseobacterium group</taxon>
        <taxon>Chryseobacterium</taxon>
    </lineage>
</organism>
<evidence type="ECO:0000313" key="1">
    <source>
        <dbReference type="EMBL" id="GEN76152.1"/>
    </source>
</evidence>
<name>A0A511YLS9_9FLAO</name>
<comment type="caution">
    <text evidence="1">The sequence shown here is derived from an EMBL/GenBank/DDBJ whole genome shotgun (WGS) entry which is preliminary data.</text>
</comment>
<evidence type="ECO:0000313" key="2">
    <source>
        <dbReference type="Proteomes" id="UP000321863"/>
    </source>
</evidence>
<dbReference type="OrthoDB" id="1238773at2"/>
<proteinExistence type="predicted"/>
<dbReference type="AlphaFoldDB" id="A0A511YLS9"/>
<keyword evidence="2" id="KW-1185">Reference proteome</keyword>